<dbReference type="Proteomes" id="UP000516093">
    <property type="component" value="Chromosome"/>
</dbReference>
<dbReference type="RefSeq" id="WP_187733896.1">
    <property type="nucleotide sequence ID" value="NZ_BMFN01000001.1"/>
</dbReference>
<keyword evidence="3" id="KW-1185">Reference proteome</keyword>
<keyword evidence="1" id="KW-1133">Transmembrane helix</keyword>
<evidence type="ECO:0000256" key="1">
    <source>
        <dbReference type="SAM" id="Phobius"/>
    </source>
</evidence>
<evidence type="ECO:0000313" key="2">
    <source>
        <dbReference type="EMBL" id="QNP53687.1"/>
    </source>
</evidence>
<sequence length="91" mass="10046">MVKSVLCKGNELDEQELKCSVSVPKNEVEAATYKAGWSSENGPQWLVLPWVFAYSLISFGVVFGSAFLAGMKRFKALNVLDHRPNSLLISP</sequence>
<dbReference type="EMBL" id="CP060784">
    <property type="protein sequence ID" value="QNP53687.1"/>
    <property type="molecule type" value="Genomic_DNA"/>
</dbReference>
<keyword evidence="1" id="KW-0472">Membrane</keyword>
<dbReference type="AlphaFoldDB" id="A0A7H0GZH1"/>
<protein>
    <submittedName>
        <fullName evidence="2">Uncharacterized protein</fullName>
    </submittedName>
</protein>
<keyword evidence="1" id="KW-0812">Transmembrane</keyword>
<feature type="transmembrane region" description="Helical" evidence="1">
    <location>
        <begin position="47"/>
        <end position="69"/>
    </location>
</feature>
<gene>
    <name evidence="2" type="ORF">H9L05_09160</name>
</gene>
<dbReference type="KEGG" id="hqi:H9L05_09160"/>
<reference evidence="2 3" key="1">
    <citation type="submission" date="2020-08" db="EMBL/GenBank/DDBJ databases">
        <title>Genome sequence of Hymenobacter qilianensis JCM 19763T.</title>
        <authorList>
            <person name="Hyun D.-W."/>
            <person name="Bae J.-W."/>
        </authorList>
    </citation>
    <scope>NUCLEOTIDE SEQUENCE [LARGE SCALE GENOMIC DNA]</scope>
    <source>
        <strain evidence="2 3">JCM 19763</strain>
    </source>
</reference>
<accession>A0A7H0GZH1</accession>
<proteinExistence type="predicted"/>
<name>A0A7H0GZH1_9BACT</name>
<organism evidence="2 3">
    <name type="scientific">Hymenobacter qilianensis</name>
    <dbReference type="NCBI Taxonomy" id="1385715"/>
    <lineage>
        <taxon>Bacteria</taxon>
        <taxon>Pseudomonadati</taxon>
        <taxon>Bacteroidota</taxon>
        <taxon>Cytophagia</taxon>
        <taxon>Cytophagales</taxon>
        <taxon>Hymenobacteraceae</taxon>
        <taxon>Hymenobacter</taxon>
    </lineage>
</organism>
<evidence type="ECO:0000313" key="3">
    <source>
        <dbReference type="Proteomes" id="UP000516093"/>
    </source>
</evidence>